<dbReference type="EMBL" id="LXYT01000003">
    <property type="protein sequence ID" value="OLY43013.1"/>
    <property type="molecule type" value="Genomic_DNA"/>
</dbReference>
<reference evidence="1 2" key="1">
    <citation type="submission" date="2016-12" db="EMBL/GenBank/DDBJ databases">
        <title>Comparative genomics of Bartonella apis.</title>
        <authorList>
            <person name="Engel P."/>
        </authorList>
    </citation>
    <scope>NUCLEOTIDE SEQUENCE [LARGE SCALE GENOMIC DNA]</scope>
    <source>
        <strain evidence="1 2">PEB0149</strain>
    </source>
</reference>
<dbReference type="OrthoDB" id="9815514at2"/>
<protein>
    <recommendedName>
        <fullName evidence="3">ATP-binding protein</fullName>
    </recommendedName>
</protein>
<evidence type="ECO:0008006" key="3">
    <source>
        <dbReference type="Google" id="ProtNLM"/>
    </source>
</evidence>
<gene>
    <name evidence="1" type="ORF">PEB0149_004310</name>
</gene>
<proteinExistence type="predicted"/>
<accession>A0A1R0F7R4</accession>
<evidence type="ECO:0000313" key="2">
    <source>
        <dbReference type="Proteomes" id="UP000187344"/>
    </source>
</evidence>
<comment type="caution">
    <text evidence="1">The sequence shown here is derived from an EMBL/GenBank/DDBJ whole genome shotgun (WGS) entry which is preliminary data.</text>
</comment>
<dbReference type="InterPro" id="IPR015000">
    <property type="entry name" value="EipB-like"/>
</dbReference>
<name>A0A1R0F7R4_9HYPH</name>
<dbReference type="AlphaFoldDB" id="A0A1R0F7R4"/>
<keyword evidence="2" id="KW-1185">Reference proteome</keyword>
<sequence length="274" mass="30711">MPKFLLAIILSFMGLGIAQAEDKIFMVPHLAIYDLKLENASDKSGITGLIGRMAYEFNGSSCEGYTTRFRFVTRINMADSPARLTDQQMTSFEAANGKEFRFVSKTIIDQDVTSETDGVAKIANGNMTVSLKKPKETEVKLKSAAFPTIQTEEVIRQAKAGRHFYRTVLFDGSDDADRLTEATVVVGDKVEGKPDNETKMMGKLGKEPYWPVTISYFNDDENQDGLPVYRTSFFLYENGVTRDLVMDYGNFSVRGKLQTFKLFDIPTQKDGCKD</sequence>
<evidence type="ECO:0000313" key="1">
    <source>
        <dbReference type="EMBL" id="OLY43013.1"/>
    </source>
</evidence>
<organism evidence="1 2">
    <name type="scientific">Bartonella apis</name>
    <dbReference type="NCBI Taxonomy" id="1686310"/>
    <lineage>
        <taxon>Bacteria</taxon>
        <taxon>Pseudomonadati</taxon>
        <taxon>Pseudomonadota</taxon>
        <taxon>Alphaproteobacteria</taxon>
        <taxon>Hyphomicrobiales</taxon>
        <taxon>Bartonellaceae</taxon>
        <taxon>Bartonella</taxon>
    </lineage>
</organism>
<dbReference type="RefSeq" id="WP_075870898.1">
    <property type="nucleotide sequence ID" value="NZ_LXYT01000003.1"/>
</dbReference>
<dbReference type="Proteomes" id="UP000187344">
    <property type="component" value="Unassembled WGS sequence"/>
</dbReference>
<dbReference type="Pfam" id="PF08904">
    <property type="entry name" value="EipB_like"/>
    <property type="match status" value="1"/>
</dbReference>